<dbReference type="UniPathway" id="UPA00219"/>
<evidence type="ECO:0000256" key="5">
    <source>
        <dbReference type="ARBA" id="ARBA00023315"/>
    </source>
</evidence>
<evidence type="ECO:0000256" key="7">
    <source>
        <dbReference type="PROSITE-ProRule" id="PRU01373"/>
    </source>
</evidence>
<keyword evidence="4 7" id="KW-0573">Peptidoglycan synthesis</keyword>
<evidence type="ECO:0000256" key="1">
    <source>
        <dbReference type="ARBA" id="ARBA00004752"/>
    </source>
</evidence>
<dbReference type="Pfam" id="PF03734">
    <property type="entry name" value="YkuD"/>
    <property type="match status" value="1"/>
</dbReference>
<comment type="pathway">
    <text evidence="1 7">Cell wall biogenesis; peptidoglycan biosynthesis.</text>
</comment>
<dbReference type="GO" id="GO:0071555">
    <property type="term" value="P:cell wall organization"/>
    <property type="evidence" value="ECO:0007669"/>
    <property type="project" value="UniProtKB-UniRule"/>
</dbReference>
<keyword evidence="6 7" id="KW-0961">Cell wall biogenesis/degradation</keyword>
<dbReference type="Gene3D" id="2.40.440.10">
    <property type="entry name" value="L,D-transpeptidase catalytic domain-like"/>
    <property type="match status" value="1"/>
</dbReference>
<dbReference type="GO" id="GO:0071972">
    <property type="term" value="F:peptidoglycan L,D-transpeptidase activity"/>
    <property type="evidence" value="ECO:0007669"/>
    <property type="project" value="TreeGrafter"/>
</dbReference>
<evidence type="ECO:0000256" key="2">
    <source>
        <dbReference type="ARBA" id="ARBA00022679"/>
    </source>
</evidence>
<feature type="signal peptide" evidence="8">
    <location>
        <begin position="1"/>
        <end position="25"/>
    </location>
</feature>
<dbReference type="InterPro" id="IPR038063">
    <property type="entry name" value="Transpep_catalytic_dom"/>
</dbReference>
<evidence type="ECO:0000313" key="11">
    <source>
        <dbReference type="Proteomes" id="UP000315677"/>
    </source>
</evidence>
<keyword evidence="8" id="KW-0732">Signal</keyword>
<feature type="active site" description="Nucleophile" evidence="7">
    <location>
        <position position="338"/>
    </location>
</feature>
<evidence type="ECO:0000256" key="4">
    <source>
        <dbReference type="ARBA" id="ARBA00022984"/>
    </source>
</evidence>
<organism evidence="10 11">
    <name type="scientific">Pseudonocardia kunmingensis</name>
    <dbReference type="NCBI Taxonomy" id="630975"/>
    <lineage>
        <taxon>Bacteria</taxon>
        <taxon>Bacillati</taxon>
        <taxon>Actinomycetota</taxon>
        <taxon>Actinomycetes</taxon>
        <taxon>Pseudonocardiales</taxon>
        <taxon>Pseudonocardiaceae</taxon>
        <taxon>Pseudonocardia</taxon>
    </lineage>
</organism>
<dbReference type="GO" id="GO:0005576">
    <property type="term" value="C:extracellular region"/>
    <property type="evidence" value="ECO:0007669"/>
    <property type="project" value="TreeGrafter"/>
</dbReference>
<feature type="chain" id="PRO_5039260406" evidence="8">
    <location>
        <begin position="26"/>
        <end position="393"/>
    </location>
</feature>
<keyword evidence="5" id="KW-0012">Acyltransferase</keyword>
<dbReference type="Gene3D" id="2.60.40.3710">
    <property type="match status" value="1"/>
</dbReference>
<gene>
    <name evidence="10" type="ORF">FB558_6475</name>
</gene>
<dbReference type="InterPro" id="IPR050979">
    <property type="entry name" value="LD-transpeptidase"/>
</dbReference>
<evidence type="ECO:0000313" key="10">
    <source>
        <dbReference type="EMBL" id="TQM06230.1"/>
    </source>
</evidence>
<keyword evidence="2" id="KW-0808">Transferase</keyword>
<name>A0A543DA84_9PSEU</name>
<evidence type="ECO:0000256" key="3">
    <source>
        <dbReference type="ARBA" id="ARBA00022960"/>
    </source>
</evidence>
<dbReference type="SUPFAM" id="SSF141523">
    <property type="entry name" value="L,D-transpeptidase catalytic domain-like"/>
    <property type="match status" value="1"/>
</dbReference>
<evidence type="ECO:0000259" key="9">
    <source>
        <dbReference type="PROSITE" id="PS52029"/>
    </source>
</evidence>
<protein>
    <submittedName>
        <fullName evidence="10">Lipoprotein-anchoring transpeptidase ErfK/SrfK</fullName>
    </submittedName>
</protein>
<keyword evidence="11" id="KW-1185">Reference proteome</keyword>
<dbReference type="GO" id="GO:0016746">
    <property type="term" value="F:acyltransferase activity"/>
    <property type="evidence" value="ECO:0007669"/>
    <property type="project" value="UniProtKB-KW"/>
</dbReference>
<dbReference type="Gene3D" id="2.60.40.3780">
    <property type="match status" value="1"/>
</dbReference>
<dbReference type="InterPro" id="IPR041280">
    <property type="entry name" value="Big_10"/>
</dbReference>
<dbReference type="Proteomes" id="UP000315677">
    <property type="component" value="Unassembled WGS sequence"/>
</dbReference>
<dbReference type="GO" id="GO:0008360">
    <property type="term" value="P:regulation of cell shape"/>
    <property type="evidence" value="ECO:0007669"/>
    <property type="project" value="UniProtKB-UniRule"/>
</dbReference>
<evidence type="ECO:0000256" key="6">
    <source>
        <dbReference type="ARBA" id="ARBA00023316"/>
    </source>
</evidence>
<dbReference type="RefSeq" id="WP_246106902.1">
    <property type="nucleotide sequence ID" value="NZ_VFPA01000004.1"/>
</dbReference>
<dbReference type="GO" id="GO:0018104">
    <property type="term" value="P:peptidoglycan-protein cross-linking"/>
    <property type="evidence" value="ECO:0007669"/>
    <property type="project" value="TreeGrafter"/>
</dbReference>
<accession>A0A543DA84</accession>
<sequence length="393" mass="41583">MLRRILLALAIVLCGALGVATIAAAGLSGGVQAPTMPAVLEPPAALAYAPGADATGIDPRQSATVSVTDGTLDTVTLTGPDGSEVAGEPDAERTSWSSTEELQYGTTYTWSGSATGEDGVVVPVQGSFTTLSPESVVRGVINIGDGRTVGVAAPIRIQFDEHVEDRAAVERALSVQTSVPVEGAWGWLPDEGGGSRVDWRPREYWPAGTQVTVTADLFGVPYGGGAYGAADVTSTFEIGRSQIVKADAASHRVVVIRDGRQVFDFPASFGLDSDPRRNTRTGVHVVTEKFADRRMVSETFDYDVMMKWAVRISNNGEFLHAQPATVSVQGSSNVSHGCINLSPEDAKAYYDTALYGDPVEVTGTGVELSPRDGDIWDWTLSWEDWKGLSALSS</sequence>
<feature type="active site" description="Proton donor/acceptor" evidence="7">
    <location>
        <position position="320"/>
    </location>
</feature>
<dbReference type="CDD" id="cd16913">
    <property type="entry name" value="YkuD_like"/>
    <property type="match status" value="1"/>
</dbReference>
<proteinExistence type="predicted"/>
<evidence type="ECO:0000256" key="8">
    <source>
        <dbReference type="SAM" id="SignalP"/>
    </source>
</evidence>
<dbReference type="PROSITE" id="PS52029">
    <property type="entry name" value="LD_TPASE"/>
    <property type="match status" value="1"/>
</dbReference>
<dbReference type="Pfam" id="PF17964">
    <property type="entry name" value="Big_10"/>
    <property type="match status" value="1"/>
</dbReference>
<dbReference type="AlphaFoldDB" id="A0A543DA84"/>
<dbReference type="PANTHER" id="PTHR30582:SF2">
    <property type="entry name" value="L,D-TRANSPEPTIDASE YCIB-RELATED"/>
    <property type="match status" value="1"/>
</dbReference>
<dbReference type="EMBL" id="VFPA01000004">
    <property type="protein sequence ID" value="TQM06230.1"/>
    <property type="molecule type" value="Genomic_DNA"/>
</dbReference>
<dbReference type="InterPro" id="IPR005490">
    <property type="entry name" value="LD_TPept_cat_dom"/>
</dbReference>
<dbReference type="PANTHER" id="PTHR30582">
    <property type="entry name" value="L,D-TRANSPEPTIDASE"/>
    <property type="match status" value="1"/>
</dbReference>
<keyword evidence="10" id="KW-0449">Lipoprotein</keyword>
<feature type="domain" description="L,D-TPase catalytic" evidence="9">
    <location>
        <begin position="242"/>
        <end position="362"/>
    </location>
</feature>
<comment type="caution">
    <text evidence="10">The sequence shown here is derived from an EMBL/GenBank/DDBJ whole genome shotgun (WGS) entry which is preliminary data.</text>
</comment>
<keyword evidence="3 7" id="KW-0133">Cell shape</keyword>
<reference evidence="10 11" key="1">
    <citation type="submission" date="2019-06" db="EMBL/GenBank/DDBJ databases">
        <title>Sequencing the genomes of 1000 actinobacteria strains.</title>
        <authorList>
            <person name="Klenk H.-P."/>
        </authorList>
    </citation>
    <scope>NUCLEOTIDE SEQUENCE [LARGE SCALE GENOMIC DNA]</scope>
    <source>
        <strain evidence="10 11">DSM 45301</strain>
    </source>
</reference>
<dbReference type="CDD" id="cd13432">
    <property type="entry name" value="LDT_IgD_like_2"/>
    <property type="match status" value="1"/>
</dbReference>